<dbReference type="OrthoDB" id="1946410at2"/>
<accession>A0A162D5R0</accession>
<dbReference type="AlphaFoldDB" id="A0A162D5R0"/>
<keyword evidence="2" id="KW-1185">Reference proteome</keyword>
<evidence type="ECO:0000313" key="2">
    <source>
        <dbReference type="Proteomes" id="UP000075806"/>
    </source>
</evidence>
<sequence length="234" mass="27297">MEFILNKTTIFDENIDEKFSEVLKSSRDSLSAGNVYKFTVSFHVNLLNDPRFEEFILPVSRKRSNDTRKDKIYDVMSFQLKKLEKVLEEIDIEVYSTTIQGDQLAEENIVKIDIDKDLTSNQNTLGKGKNTKRGKVSSVIPSLPFTQQNITNIASERISKLFNELMNIIKNKKIMSDILEIDETEDEKKLFKAFAKRYGGLWLTTSEKEKELLDQLRNRCEYVLKQYSEEKEKD</sequence>
<comment type="caution">
    <text evidence="1">The sequence shown here is derived from an EMBL/GenBank/DDBJ whole genome shotgun (WGS) entry which is preliminary data.</text>
</comment>
<dbReference type="Proteomes" id="UP000075806">
    <property type="component" value="Unassembled WGS sequence"/>
</dbReference>
<name>A0A162D5R0_9BACI</name>
<protein>
    <submittedName>
        <fullName evidence="1">Uncharacterized protein</fullName>
    </submittedName>
</protein>
<organism evidence="1 2">
    <name type="scientific">Alkalihalobacillus trypoxylicola</name>
    <dbReference type="NCBI Taxonomy" id="519424"/>
    <lineage>
        <taxon>Bacteria</taxon>
        <taxon>Bacillati</taxon>
        <taxon>Bacillota</taxon>
        <taxon>Bacilli</taxon>
        <taxon>Bacillales</taxon>
        <taxon>Bacillaceae</taxon>
        <taxon>Alkalihalobacillus</taxon>
    </lineage>
</organism>
<gene>
    <name evidence="1" type="ORF">AZF04_09930</name>
</gene>
<dbReference type="EMBL" id="LTAO01000034">
    <property type="protein sequence ID" value="KYG28209.1"/>
    <property type="molecule type" value="Genomic_DNA"/>
</dbReference>
<proteinExistence type="predicted"/>
<evidence type="ECO:0000313" key="1">
    <source>
        <dbReference type="EMBL" id="KYG28209.1"/>
    </source>
</evidence>
<reference evidence="1" key="1">
    <citation type="submission" date="2016-02" db="EMBL/GenBank/DDBJ databases">
        <title>Genome sequence of Bacillus trypoxylicola KCTC 13244(T).</title>
        <authorList>
            <person name="Jeong H."/>
            <person name="Park S.-H."/>
            <person name="Choi S.-K."/>
        </authorList>
    </citation>
    <scope>NUCLEOTIDE SEQUENCE [LARGE SCALE GENOMIC DNA]</scope>
    <source>
        <strain evidence="1">KCTC 13244</strain>
    </source>
</reference>
<dbReference type="RefSeq" id="WP_061949633.1">
    <property type="nucleotide sequence ID" value="NZ_LTAO01000034.1"/>
</dbReference>